<evidence type="ECO:0000313" key="1">
    <source>
        <dbReference type="EMBL" id="MYL18375.1"/>
    </source>
</evidence>
<dbReference type="Gene3D" id="1.10.3750.10">
    <property type="entry name" value="YhaI-like"/>
    <property type="match status" value="1"/>
</dbReference>
<dbReference type="SUPFAM" id="SSF109915">
    <property type="entry name" value="Hypothetical protein YhaI"/>
    <property type="match status" value="1"/>
</dbReference>
<dbReference type="AlphaFoldDB" id="A0A845DP84"/>
<dbReference type="RefSeq" id="WP_160834847.1">
    <property type="nucleotide sequence ID" value="NZ_JAIVAK010000004.1"/>
</dbReference>
<evidence type="ECO:0000313" key="2">
    <source>
        <dbReference type="Proteomes" id="UP000460949"/>
    </source>
</evidence>
<reference evidence="1 2" key="1">
    <citation type="submission" date="2019-11" db="EMBL/GenBank/DDBJ databases">
        <title>Genome sequences of 17 halophilic strains isolated from different environments.</title>
        <authorList>
            <person name="Furrow R.E."/>
        </authorList>
    </citation>
    <scope>NUCLEOTIDE SEQUENCE [LARGE SCALE GENOMIC DNA]</scope>
    <source>
        <strain evidence="1 2">22511_23_Filter</strain>
    </source>
</reference>
<dbReference type="Proteomes" id="UP000460949">
    <property type="component" value="Unassembled WGS sequence"/>
</dbReference>
<name>A0A845DP84_9BACI</name>
<comment type="caution">
    <text evidence="1">The sequence shown here is derived from an EMBL/GenBank/DDBJ whole genome shotgun (WGS) entry which is preliminary data.</text>
</comment>
<protein>
    <submittedName>
        <fullName evidence="1">DUF1878 family protein</fullName>
    </submittedName>
</protein>
<dbReference type="OrthoDB" id="2353223at2"/>
<dbReference type="EMBL" id="WMET01000001">
    <property type="protein sequence ID" value="MYL18375.1"/>
    <property type="molecule type" value="Genomic_DNA"/>
</dbReference>
<dbReference type="InterPro" id="IPR035945">
    <property type="entry name" value="YhaI-like_sf"/>
</dbReference>
<dbReference type="InterPro" id="IPR015058">
    <property type="entry name" value="DUF1878"/>
</dbReference>
<proteinExistence type="predicted"/>
<dbReference type="Pfam" id="PF08963">
    <property type="entry name" value="DUF1878"/>
    <property type="match status" value="1"/>
</dbReference>
<organism evidence="1 2">
    <name type="scientific">Halobacillus litoralis</name>
    <dbReference type="NCBI Taxonomy" id="45668"/>
    <lineage>
        <taxon>Bacteria</taxon>
        <taxon>Bacillati</taxon>
        <taxon>Bacillota</taxon>
        <taxon>Bacilli</taxon>
        <taxon>Bacillales</taxon>
        <taxon>Bacillaceae</taxon>
        <taxon>Halobacillus</taxon>
    </lineage>
</organism>
<sequence length="108" mass="12685">MKNVNLCDTLSFQLKLLSSMKEIDRYPFTKLVIERNLTEREYDETMNLLQTLSDIYEAEREEGLLDYSSLLFHYAGMVCWKLPITQSLAALHSEGYYKELTELLLSYT</sequence>
<accession>A0A845DP84</accession>
<gene>
    <name evidence="1" type="ORF">GLW04_00650</name>
</gene>